<evidence type="ECO:0000313" key="5">
    <source>
        <dbReference type="EMBL" id="KXT17405.1"/>
    </source>
</evidence>
<dbReference type="PROSITE" id="PS50255">
    <property type="entry name" value="CYTOCHROME_B5_2"/>
    <property type="match status" value="1"/>
</dbReference>
<evidence type="ECO:0000259" key="3">
    <source>
        <dbReference type="PROSITE" id="PS50255"/>
    </source>
</evidence>
<feature type="domain" description="Cytochrome b5 heme-binding" evidence="3">
    <location>
        <begin position="1"/>
        <end position="47"/>
    </location>
</feature>
<dbReference type="InterPro" id="IPR000262">
    <property type="entry name" value="FMN-dep_DH"/>
</dbReference>
<evidence type="ECO:0000256" key="2">
    <source>
        <dbReference type="ARBA" id="ARBA00023002"/>
    </source>
</evidence>
<dbReference type="SUPFAM" id="SSF55856">
    <property type="entry name" value="Cytochrome b5-like heme/steroid binding domain"/>
    <property type="match status" value="1"/>
</dbReference>
<keyword evidence="6" id="KW-1185">Reference proteome</keyword>
<dbReference type="InterPro" id="IPR013785">
    <property type="entry name" value="Aldolase_TIM"/>
</dbReference>
<accession>A0A139IRT4</accession>
<protein>
    <recommendedName>
        <fullName evidence="7">Cytochrome b5 heme-binding domain-containing protein</fullName>
    </recommendedName>
</protein>
<dbReference type="STRING" id="113226.A0A139IRT4"/>
<dbReference type="EMBL" id="LFZO01000020">
    <property type="protein sequence ID" value="KXT17405.1"/>
    <property type="molecule type" value="Genomic_DNA"/>
</dbReference>
<gene>
    <name evidence="5" type="ORF">AC579_5740</name>
</gene>
<reference evidence="5 6" key="1">
    <citation type="submission" date="2015-07" db="EMBL/GenBank/DDBJ databases">
        <title>Comparative genomics of the Sigatoka disease complex on banana suggests a link between parallel evolutionary changes in Pseudocercospora fijiensis and Pseudocercospora eumusae and increased virulence on the banana host.</title>
        <authorList>
            <person name="Chang T.-C."/>
            <person name="Salvucci A."/>
            <person name="Crous P.W."/>
            <person name="Stergiopoulos I."/>
        </authorList>
    </citation>
    <scope>NUCLEOTIDE SEQUENCE [LARGE SCALE GENOMIC DNA]</scope>
    <source>
        <strain evidence="5 6">CBS 116634</strain>
    </source>
</reference>
<dbReference type="InterPro" id="IPR008259">
    <property type="entry name" value="FMN_hydac_DH_AS"/>
</dbReference>
<dbReference type="Pfam" id="PF00173">
    <property type="entry name" value="Cyt-b5"/>
    <property type="match status" value="1"/>
</dbReference>
<comment type="caution">
    <text evidence="5">The sequence shown here is derived from an EMBL/GenBank/DDBJ whole genome shotgun (WGS) entry which is preliminary data.</text>
</comment>
<keyword evidence="2" id="KW-0560">Oxidoreductase</keyword>
<sequence>MISSAEVRLHSSRQSCWVIISGKAYDVTSFLDQHPGGPNAILRFAGKVYHIIPSRCMSDTESTVLLGCDGGSLVATATELELAETNALTLTEAQHLGPVEMSNGPEQAQISLPAFARAAEKNESTNKQTPLSMLQNLDEFETEARKVLSEKAWIYYSSASDTLFSHTNNRSAFAKISLRPRTLRNVAQVSMRRTIMGCHSSLPVFVAPAALAKLGHPDGELCLVRGAVRSDIPYCPSTYSSVAHAELTECLQEERRSNEGRGALFFQLYAPINKREGTLKLIADAKALDYQALVVTVDSAVIGKREADDKYKAMLDYESGLSDPQSLHMFHTLNPNPPVPRGAHSSTLEWDDLKWIREAWGARPIILKGLATVEDVEEAARRGVEGVYLSNHGGRQLDFAPSSLHTLLEIRTFRPDLFDKLEVYVDGGYRRGTDVIKALCLGARAVGFGRPFMYSLSGYGTEGVCRAIEILSDEIQTAMRLMGVNNLDQLDTSYVNTALLKLEMPQLDQKRMLGSKL</sequence>
<dbReference type="InterPro" id="IPR001199">
    <property type="entry name" value="Cyt_B5-like_heme/steroid-bd"/>
</dbReference>
<dbReference type="SMART" id="SM01117">
    <property type="entry name" value="Cyt-b5"/>
    <property type="match status" value="1"/>
</dbReference>
<evidence type="ECO:0000256" key="1">
    <source>
        <dbReference type="ARBA" id="ARBA00001917"/>
    </source>
</evidence>
<comment type="cofactor">
    <cofactor evidence="1">
        <name>FMN</name>
        <dbReference type="ChEBI" id="CHEBI:58210"/>
    </cofactor>
</comment>
<evidence type="ECO:0000259" key="4">
    <source>
        <dbReference type="PROSITE" id="PS51349"/>
    </source>
</evidence>
<name>A0A139IRT4_9PEZI</name>
<dbReference type="InterPro" id="IPR036400">
    <property type="entry name" value="Cyt_B5-like_heme/steroid_sf"/>
</dbReference>
<dbReference type="PANTHER" id="PTHR10578">
    <property type="entry name" value="S -2-HYDROXY-ACID OXIDASE-RELATED"/>
    <property type="match status" value="1"/>
</dbReference>
<dbReference type="InterPro" id="IPR037396">
    <property type="entry name" value="FMN_HAD"/>
</dbReference>
<proteinExistence type="predicted"/>
<dbReference type="Gene3D" id="3.20.20.70">
    <property type="entry name" value="Aldolase class I"/>
    <property type="match status" value="1"/>
</dbReference>
<dbReference type="CDD" id="cd02922">
    <property type="entry name" value="FCB2_FMN"/>
    <property type="match status" value="1"/>
</dbReference>
<dbReference type="GO" id="GO:0016491">
    <property type="term" value="F:oxidoreductase activity"/>
    <property type="evidence" value="ECO:0007669"/>
    <property type="project" value="UniProtKB-KW"/>
</dbReference>
<dbReference type="InterPro" id="IPR037458">
    <property type="entry name" value="L-MDH/L-LDH_FMN-bd"/>
</dbReference>
<dbReference type="Proteomes" id="UP000073492">
    <property type="component" value="Unassembled WGS sequence"/>
</dbReference>
<evidence type="ECO:0008006" key="7">
    <source>
        <dbReference type="Google" id="ProtNLM"/>
    </source>
</evidence>
<dbReference type="SUPFAM" id="SSF51395">
    <property type="entry name" value="FMN-linked oxidoreductases"/>
    <property type="match status" value="1"/>
</dbReference>
<dbReference type="PROSITE" id="PS51349">
    <property type="entry name" value="FMN_HYDROXY_ACID_DH_2"/>
    <property type="match status" value="1"/>
</dbReference>
<dbReference type="PANTHER" id="PTHR10578:SF104">
    <property type="entry name" value="CYTOCHROME B2, MITOCHONDRIAL-RELATED"/>
    <property type="match status" value="1"/>
</dbReference>
<dbReference type="AlphaFoldDB" id="A0A139IRT4"/>
<dbReference type="Pfam" id="PF01070">
    <property type="entry name" value="FMN_dh"/>
    <property type="match status" value="1"/>
</dbReference>
<feature type="domain" description="FMN hydroxy acid dehydrogenase" evidence="4">
    <location>
        <begin position="129"/>
        <end position="500"/>
    </location>
</feature>
<evidence type="ECO:0000313" key="6">
    <source>
        <dbReference type="Proteomes" id="UP000073492"/>
    </source>
</evidence>
<organism evidence="5 6">
    <name type="scientific">Pseudocercospora musae</name>
    <dbReference type="NCBI Taxonomy" id="113226"/>
    <lineage>
        <taxon>Eukaryota</taxon>
        <taxon>Fungi</taxon>
        <taxon>Dikarya</taxon>
        <taxon>Ascomycota</taxon>
        <taxon>Pezizomycotina</taxon>
        <taxon>Dothideomycetes</taxon>
        <taxon>Dothideomycetidae</taxon>
        <taxon>Mycosphaerellales</taxon>
        <taxon>Mycosphaerellaceae</taxon>
        <taxon>Pseudocercospora</taxon>
    </lineage>
</organism>
<dbReference type="PROSITE" id="PS00557">
    <property type="entry name" value="FMN_HYDROXY_ACID_DH_1"/>
    <property type="match status" value="1"/>
</dbReference>
<dbReference type="Gene3D" id="3.10.120.10">
    <property type="entry name" value="Cytochrome b5-like heme/steroid binding domain"/>
    <property type="match status" value="1"/>
</dbReference>